<accession>A0A5S3PJY1</accession>
<dbReference type="PANTHER" id="PTHR19328:SF75">
    <property type="entry name" value="ALDOSE SUGAR DEHYDROGENASE YLII"/>
    <property type="match status" value="1"/>
</dbReference>
<dbReference type="PANTHER" id="PTHR19328">
    <property type="entry name" value="HEDGEHOG-INTERACTING PROTEIN"/>
    <property type="match status" value="1"/>
</dbReference>
<evidence type="ECO:0000313" key="3">
    <source>
        <dbReference type="EMBL" id="TMM54611.1"/>
    </source>
</evidence>
<dbReference type="InterPro" id="IPR011042">
    <property type="entry name" value="6-blade_b-propeller_TolB-like"/>
</dbReference>
<dbReference type="RefSeq" id="WP_138660783.1">
    <property type="nucleotide sequence ID" value="NZ_VANS01000001.1"/>
</dbReference>
<evidence type="ECO:0000313" key="4">
    <source>
        <dbReference type="Proteomes" id="UP000309550"/>
    </source>
</evidence>
<feature type="chain" id="PRO_5024416721" evidence="1">
    <location>
        <begin position="30"/>
        <end position="374"/>
    </location>
</feature>
<dbReference type="OrthoDB" id="9770043at2"/>
<dbReference type="AlphaFoldDB" id="A0A5S3PJY1"/>
<proteinExistence type="predicted"/>
<feature type="domain" description="Glucose/Sorbosone dehydrogenase" evidence="2">
    <location>
        <begin position="46"/>
        <end position="370"/>
    </location>
</feature>
<protein>
    <submittedName>
        <fullName evidence="3">PQQ-dependent sugar dehydrogenase</fullName>
    </submittedName>
</protein>
<feature type="signal peptide" evidence="1">
    <location>
        <begin position="1"/>
        <end position="29"/>
    </location>
</feature>
<dbReference type="EMBL" id="VANS01000001">
    <property type="protein sequence ID" value="TMM54611.1"/>
    <property type="molecule type" value="Genomic_DNA"/>
</dbReference>
<comment type="caution">
    <text evidence="3">The sequence shown here is derived from an EMBL/GenBank/DDBJ whole genome shotgun (WGS) entry which is preliminary data.</text>
</comment>
<gene>
    <name evidence="3" type="ORF">FDT80_03205</name>
</gene>
<keyword evidence="1" id="KW-0732">Signal</keyword>
<reference evidence="3 4" key="1">
    <citation type="submission" date="2019-05" db="EMBL/GenBank/DDBJ databases">
        <title>Sulfitobacter sabulilitoris sp. nov., isolated from a marine sand.</title>
        <authorList>
            <person name="Yoon J.-H."/>
        </authorList>
    </citation>
    <scope>NUCLEOTIDE SEQUENCE [LARGE SCALE GENOMIC DNA]</scope>
    <source>
        <strain evidence="3 4">HSMS-29</strain>
    </source>
</reference>
<name>A0A5S3PJY1_9RHOB</name>
<dbReference type="InterPro" id="IPR012938">
    <property type="entry name" value="Glc/Sorbosone_DH"/>
</dbReference>
<evidence type="ECO:0000259" key="2">
    <source>
        <dbReference type="Pfam" id="PF07995"/>
    </source>
</evidence>
<sequence>MTQATATLIPRTLAALALACLGLAPPAAALETSAGEVTLSPVITGLDAPWALAHLPDGGALVTERGGRLLLWRDGRTQVVAGAPDVAAIGQGGLLDVTLARDFATTRTVFLTYAKPQGRGSGTAMAKARLSPDGDRLTALTELFAMSPGSSGGRHFGSRVVEARDGTLFVTIGDRGDRPAAQDLSRHNGSIVRVTRDGAVPADNPFVGQPGVRPEIWSYGHRNPQGAGLAPDGTLWTAEHGARGGDEVNRITPGTNYGWPVISFGRHYSGARIGEGTSKPGMAQPAMYWDPSIAPSGLLVYDGAMFPDWRGDLFVGSLKFNYISRIEVSGDSAREVEQIASPETARVRDIQQAPDGSIWFISVGNGTIYRLATP</sequence>
<dbReference type="Gene3D" id="2.120.10.30">
    <property type="entry name" value="TolB, C-terminal domain"/>
    <property type="match status" value="1"/>
</dbReference>
<evidence type="ECO:0000256" key="1">
    <source>
        <dbReference type="SAM" id="SignalP"/>
    </source>
</evidence>
<dbReference type="SUPFAM" id="SSF50952">
    <property type="entry name" value="Soluble quinoprotein glucose dehydrogenase"/>
    <property type="match status" value="1"/>
</dbReference>
<dbReference type="InterPro" id="IPR011041">
    <property type="entry name" value="Quinoprot_gluc/sorb_DH_b-prop"/>
</dbReference>
<dbReference type="Proteomes" id="UP000309550">
    <property type="component" value="Unassembled WGS sequence"/>
</dbReference>
<dbReference type="Pfam" id="PF07995">
    <property type="entry name" value="GSDH"/>
    <property type="match status" value="1"/>
</dbReference>
<organism evidence="3 4">
    <name type="scientific">Sulfitobacter sabulilitoris</name>
    <dbReference type="NCBI Taxonomy" id="2562655"/>
    <lineage>
        <taxon>Bacteria</taxon>
        <taxon>Pseudomonadati</taxon>
        <taxon>Pseudomonadota</taxon>
        <taxon>Alphaproteobacteria</taxon>
        <taxon>Rhodobacterales</taxon>
        <taxon>Roseobacteraceae</taxon>
        <taxon>Sulfitobacter</taxon>
    </lineage>
</organism>
<keyword evidence="4" id="KW-1185">Reference proteome</keyword>